<dbReference type="InterPro" id="IPR013538">
    <property type="entry name" value="ASHA1/2-like_C"/>
</dbReference>
<dbReference type="InterPro" id="IPR023393">
    <property type="entry name" value="START-like_dom_sf"/>
</dbReference>
<organism evidence="3 4">
    <name type="scientific">endosymbiont of Galathealinum brachiosum</name>
    <dbReference type="NCBI Taxonomy" id="2200906"/>
    <lineage>
        <taxon>Bacteria</taxon>
        <taxon>Pseudomonadati</taxon>
        <taxon>Pseudomonadota</taxon>
        <taxon>Gammaproteobacteria</taxon>
        <taxon>sulfur-oxidizing symbionts</taxon>
    </lineage>
</organism>
<dbReference type="CDD" id="cd07814">
    <property type="entry name" value="SRPBCC_CalC_Aha1-like"/>
    <property type="match status" value="1"/>
</dbReference>
<name>A0A370D7V9_9GAMM</name>
<evidence type="ECO:0000313" key="3">
    <source>
        <dbReference type="EMBL" id="RDH80710.1"/>
    </source>
</evidence>
<dbReference type="SUPFAM" id="SSF55961">
    <property type="entry name" value="Bet v1-like"/>
    <property type="match status" value="1"/>
</dbReference>
<dbReference type="Pfam" id="PF08327">
    <property type="entry name" value="AHSA1"/>
    <property type="match status" value="1"/>
</dbReference>
<comment type="caution">
    <text evidence="3">The sequence shown here is derived from an EMBL/GenBank/DDBJ whole genome shotgun (WGS) entry which is preliminary data.</text>
</comment>
<accession>A0A370D7V9</accession>
<protein>
    <submittedName>
        <fullName evidence="3">SRPBCC domain-containing protein</fullName>
    </submittedName>
</protein>
<feature type="domain" description="Activator of Hsp90 ATPase homologue 1/2-like C-terminal" evidence="2">
    <location>
        <begin position="15"/>
        <end position="141"/>
    </location>
</feature>
<comment type="similarity">
    <text evidence="1">Belongs to the AHA1 family.</text>
</comment>
<gene>
    <name evidence="3" type="ORF">DIZ80_16925</name>
</gene>
<evidence type="ECO:0000256" key="1">
    <source>
        <dbReference type="ARBA" id="ARBA00006817"/>
    </source>
</evidence>
<dbReference type="Proteomes" id="UP000254266">
    <property type="component" value="Unassembled WGS sequence"/>
</dbReference>
<dbReference type="AlphaFoldDB" id="A0A370D7V9"/>
<keyword evidence="4" id="KW-1185">Reference proteome</keyword>
<proteinExistence type="inferred from homology"/>
<evidence type="ECO:0000313" key="4">
    <source>
        <dbReference type="Proteomes" id="UP000254266"/>
    </source>
</evidence>
<evidence type="ECO:0000259" key="2">
    <source>
        <dbReference type="Pfam" id="PF08327"/>
    </source>
</evidence>
<sequence>MIMTDLAVNVNKTIDAPVKDVFEAWLNPKTLTKFILPMPGMPEPDVESDSVEGGKFTIIMHVGEDKIPHTGQYLEIERFNKLVFTWESPFSTDNSTVSLLFKAITDTQTHVELTHVRFIDEEARSNHEGGWTNILDRLNEIIS</sequence>
<dbReference type="Gene3D" id="3.30.530.20">
    <property type="match status" value="1"/>
</dbReference>
<reference evidence="3 4" key="1">
    <citation type="journal article" date="2018" name="ISME J.">
        <title>Endosymbiont genomes yield clues of tubeworm success.</title>
        <authorList>
            <person name="Li Y."/>
            <person name="Liles M.R."/>
            <person name="Halanych K.M."/>
        </authorList>
    </citation>
    <scope>NUCLEOTIDE SEQUENCE [LARGE SCALE GENOMIC DNA]</scope>
    <source>
        <strain evidence="3">A1464</strain>
    </source>
</reference>
<dbReference type="EMBL" id="QFXC01000014">
    <property type="protein sequence ID" value="RDH80710.1"/>
    <property type="molecule type" value="Genomic_DNA"/>
</dbReference>